<dbReference type="Gene3D" id="2.60.120.470">
    <property type="entry name" value="PITH domain"/>
    <property type="match status" value="1"/>
</dbReference>
<dbReference type="InterPro" id="IPR045099">
    <property type="entry name" value="PITH1-like"/>
</dbReference>
<reference evidence="3" key="1">
    <citation type="submission" date="2009-03" db="EMBL/GenBank/DDBJ databases">
        <title>Caligus rogercresseyi ESTs and full-length cDNAs.</title>
        <authorList>
            <person name="Yasuike M."/>
            <person name="von Schalburg K."/>
            <person name="Cooper G."/>
            <person name="Leong J."/>
            <person name="Jones S.R.M."/>
            <person name="Koop B.F."/>
        </authorList>
    </citation>
    <scope>NUCLEOTIDE SEQUENCE</scope>
    <source>
        <tissue evidence="3">Whole tissue</tissue>
    </source>
</reference>
<accession>C1BN25</accession>
<dbReference type="EMBL" id="BT076821">
    <property type="protein sequence ID" value="ACO11245.1"/>
    <property type="molecule type" value="mRNA"/>
</dbReference>
<dbReference type="PROSITE" id="PS51532">
    <property type="entry name" value="PITH"/>
    <property type="match status" value="1"/>
</dbReference>
<comment type="similarity">
    <text evidence="1">Belongs to the PITHD1 family.</text>
</comment>
<dbReference type="InterPro" id="IPR010400">
    <property type="entry name" value="PITH_dom"/>
</dbReference>
<dbReference type="AlphaFoldDB" id="C1BN25"/>
<dbReference type="GO" id="GO:0005634">
    <property type="term" value="C:nucleus"/>
    <property type="evidence" value="ECO:0007669"/>
    <property type="project" value="TreeGrafter"/>
</dbReference>
<dbReference type="InterPro" id="IPR037047">
    <property type="entry name" value="PITH_dom_sf"/>
</dbReference>
<evidence type="ECO:0000313" key="3">
    <source>
        <dbReference type="EMBL" id="ACO10428.1"/>
    </source>
</evidence>
<sequence length="209" mass="23707">MEHHHHTGGCNCGKDDANAESADQFNLFQRIDMEKLTTLNEVVEDSGKNVFRPWEDRLNREKFVESDADEELLINIPFSGSVKLKGIIVIGGEEGRNPSRIRLFKNRPFMTFEDAEAKCDQEFELALDQNGSVIYPTKAVTFSSVEHLSLHFPSNQGNQDSTKIMYIGLKGDFIKSNRVGVVNAVYEARPMMEDHKADVKSQTQHQLNF</sequence>
<dbReference type="PANTHER" id="PTHR12175:SF1">
    <property type="entry name" value="PITH DOMAIN-CONTAINING PROTEIN 1"/>
    <property type="match status" value="1"/>
</dbReference>
<dbReference type="SUPFAM" id="SSF49785">
    <property type="entry name" value="Galactose-binding domain-like"/>
    <property type="match status" value="1"/>
</dbReference>
<dbReference type="InterPro" id="IPR008979">
    <property type="entry name" value="Galactose-bd-like_sf"/>
</dbReference>
<dbReference type="EMBL" id="BT076004">
    <property type="protein sequence ID" value="ACO10428.1"/>
    <property type="molecule type" value="mRNA"/>
</dbReference>
<gene>
    <name evidence="3" type="primary">U424</name>
</gene>
<protein>
    <submittedName>
        <fullName evidence="3">UPF0424 protein GA19395</fullName>
    </submittedName>
</protein>
<evidence type="ECO:0000259" key="2">
    <source>
        <dbReference type="PROSITE" id="PS51532"/>
    </source>
</evidence>
<dbReference type="PANTHER" id="PTHR12175">
    <property type="entry name" value="AD039 HT014 THIOREDOXIN FAMILY TRP26"/>
    <property type="match status" value="1"/>
</dbReference>
<name>C1BN25_CALRO</name>
<proteinExistence type="evidence at transcript level"/>
<evidence type="ECO:0000256" key="1">
    <source>
        <dbReference type="ARBA" id="ARBA00025788"/>
    </source>
</evidence>
<dbReference type="Pfam" id="PF06201">
    <property type="entry name" value="PITH"/>
    <property type="match status" value="1"/>
</dbReference>
<dbReference type="GO" id="GO:0005737">
    <property type="term" value="C:cytoplasm"/>
    <property type="evidence" value="ECO:0007669"/>
    <property type="project" value="UniProtKB-ARBA"/>
</dbReference>
<organism evidence="3">
    <name type="scientific">Caligus rogercresseyi</name>
    <name type="common">Sea louse</name>
    <dbReference type="NCBI Taxonomy" id="217165"/>
    <lineage>
        <taxon>Eukaryota</taxon>
        <taxon>Metazoa</taxon>
        <taxon>Ecdysozoa</taxon>
        <taxon>Arthropoda</taxon>
        <taxon>Crustacea</taxon>
        <taxon>Multicrustacea</taxon>
        <taxon>Hexanauplia</taxon>
        <taxon>Copepoda</taxon>
        <taxon>Siphonostomatoida</taxon>
        <taxon>Caligidae</taxon>
        <taxon>Caligus</taxon>
    </lineage>
</organism>
<feature type="domain" description="PITH" evidence="2">
    <location>
        <begin position="16"/>
        <end position="189"/>
    </location>
</feature>